<dbReference type="EMBL" id="SOZJ01000006">
    <property type="protein sequence ID" value="TGJ64868.1"/>
    <property type="molecule type" value="Genomic_DNA"/>
</dbReference>
<dbReference type="InterPro" id="IPR015943">
    <property type="entry name" value="WD40/YVTN_repeat-like_dom_sf"/>
</dbReference>
<protein>
    <recommendedName>
        <fullName evidence="6">Nucleoside phosphorylase domain-containing protein</fullName>
    </recommendedName>
</protein>
<dbReference type="InterPro" id="IPR000845">
    <property type="entry name" value="Nucleoside_phosphorylase_d"/>
</dbReference>
<dbReference type="InterPro" id="IPR035994">
    <property type="entry name" value="Nucleoside_phosphorylase_sf"/>
</dbReference>
<accession>A0A8H2DU49</accession>
<reference evidence="4 5" key="1">
    <citation type="submission" date="2019-03" db="EMBL/GenBank/DDBJ databases">
        <title>Nematode-trapping fungi genome.</title>
        <authorList>
            <person name="Vidal-Diez De Ulzurrun G."/>
        </authorList>
    </citation>
    <scope>NUCLEOTIDE SEQUENCE [LARGE SCALE GENOMIC DNA]</scope>
    <source>
        <strain evidence="4 5">TWF154</strain>
    </source>
</reference>
<evidence type="ECO:0000313" key="4">
    <source>
        <dbReference type="EMBL" id="TGJ64868.1"/>
    </source>
</evidence>
<dbReference type="InterPro" id="IPR053137">
    <property type="entry name" value="NLR-like"/>
</dbReference>
<feature type="domain" description="Nucleoside phosphorylase" evidence="2">
    <location>
        <begin position="10"/>
        <end position="247"/>
    </location>
</feature>
<gene>
    <name evidence="4" type="ORF">EYR41_008877</name>
</gene>
<evidence type="ECO:0000256" key="1">
    <source>
        <dbReference type="ARBA" id="ARBA00022737"/>
    </source>
</evidence>
<sequence>MKPSKQDYTVGWICALPIEKAAAIAVLDEKHDELPAAPSEGDSNIYTVGRIGKHNVVIVCLPAGNYGTNSAATVATNFRRSFPSLRFGLMVGIGSEVPNDENDVRLGDIVVSQPLHDTSGVVQYDLGKRVGEDTFHRTGWLNASPTILLNASASLQAEKSLYQLVREEREHDNPVVHYGIIASGNQVIKDAIARDKIGKEAKAICFEMEAAGLMNHFPCLVIRGVCDYSDSHKNKAWQPYAAITAAAYTKELLNHVPALDGPGSARTENVVDVYKSIQALASVSRDPEVEKTGIERRKDKLINGSYQWVKDHQTFKDWLTKGFQILHLIGGAGKGKTMIMIGLINEFESGTKIPRENDNELQETLFLPGPIYFSYFLCQGTNDHLNSAHSVLKGLLLLLLRKHQNLAIHLQKRYDLIGADSFANMIDINLLQLFLFEILDDPSDPSVVFCIDALDECFVDQIEQLDIKTRGRCFDILATAAIVYHPLRLEEMGTIAIMTDYLLDIRRLVKLCGCFLSIENDSVYFIHQSAKDYLVSDHSRLFTTAGTTSRHKNVFNSCIQTLSNPVVLKKDIAGLGWPGTLYTEITTKQRSCVTKIAYACCYWARHLETFVQIPSAIEIWKLSNAIPQIDILEAIKWENDNLQEILLDAKEFLRHNFSRIEQSPLQIYSSAFILSPPRSLTTTMNAHRLSEWLDPESRGSSDETWSSCQTLILQGLQDCRVIPATYSPDGKLIAAFCDQIHSAAIKTWNSANGLCLHVLPIPRSIYVNDSWLSFSSDNTLVSFYYPMDSKVRVWDTNTGLAIKDKYQQ</sequence>
<dbReference type="Pfam" id="PF01048">
    <property type="entry name" value="PNP_UDP_1"/>
    <property type="match status" value="1"/>
</dbReference>
<dbReference type="Pfam" id="PF24883">
    <property type="entry name" value="NPHP3_N"/>
    <property type="match status" value="1"/>
</dbReference>
<dbReference type="Gene3D" id="2.130.10.10">
    <property type="entry name" value="YVTN repeat-like/Quinoprotein amine dehydrogenase"/>
    <property type="match status" value="1"/>
</dbReference>
<evidence type="ECO:0000313" key="5">
    <source>
        <dbReference type="Proteomes" id="UP000297595"/>
    </source>
</evidence>
<dbReference type="PANTHER" id="PTHR46082:SF11">
    <property type="entry name" value="AAA+ ATPASE DOMAIN-CONTAINING PROTEIN-RELATED"/>
    <property type="match status" value="1"/>
</dbReference>
<evidence type="ECO:0000259" key="2">
    <source>
        <dbReference type="Pfam" id="PF01048"/>
    </source>
</evidence>
<dbReference type="InterPro" id="IPR056884">
    <property type="entry name" value="NPHP3-like_N"/>
</dbReference>
<dbReference type="SUPFAM" id="SSF50969">
    <property type="entry name" value="YVTN repeat-like/Quinoprotein amine dehydrogenase"/>
    <property type="match status" value="1"/>
</dbReference>
<dbReference type="Gene3D" id="3.40.50.1580">
    <property type="entry name" value="Nucleoside phosphorylase domain"/>
    <property type="match status" value="1"/>
</dbReference>
<dbReference type="GO" id="GO:0009116">
    <property type="term" value="P:nucleoside metabolic process"/>
    <property type="evidence" value="ECO:0007669"/>
    <property type="project" value="InterPro"/>
</dbReference>
<proteinExistence type="predicted"/>
<dbReference type="SUPFAM" id="SSF53167">
    <property type="entry name" value="Purine and uridine phosphorylases"/>
    <property type="match status" value="1"/>
</dbReference>
<feature type="domain" description="Nephrocystin 3-like N-terminal" evidence="3">
    <location>
        <begin position="304"/>
        <end position="460"/>
    </location>
</feature>
<name>A0A8H2DU49_ORBOL</name>
<dbReference type="InterPro" id="IPR011044">
    <property type="entry name" value="Quino_amine_DH_bsu"/>
</dbReference>
<keyword evidence="1" id="KW-0677">Repeat</keyword>
<dbReference type="GO" id="GO:0003824">
    <property type="term" value="F:catalytic activity"/>
    <property type="evidence" value="ECO:0007669"/>
    <property type="project" value="InterPro"/>
</dbReference>
<dbReference type="AlphaFoldDB" id="A0A8H2DU49"/>
<comment type="caution">
    <text evidence="4">The sequence shown here is derived from an EMBL/GenBank/DDBJ whole genome shotgun (WGS) entry which is preliminary data.</text>
</comment>
<evidence type="ECO:0000259" key="3">
    <source>
        <dbReference type="Pfam" id="PF24883"/>
    </source>
</evidence>
<dbReference type="PANTHER" id="PTHR46082">
    <property type="entry name" value="ATP/GTP-BINDING PROTEIN-RELATED"/>
    <property type="match status" value="1"/>
</dbReference>
<organism evidence="4 5">
    <name type="scientific">Orbilia oligospora</name>
    <name type="common">Nematode-trapping fungus</name>
    <name type="synonym">Arthrobotrys oligospora</name>
    <dbReference type="NCBI Taxonomy" id="2813651"/>
    <lineage>
        <taxon>Eukaryota</taxon>
        <taxon>Fungi</taxon>
        <taxon>Dikarya</taxon>
        <taxon>Ascomycota</taxon>
        <taxon>Pezizomycotina</taxon>
        <taxon>Orbiliomycetes</taxon>
        <taxon>Orbiliales</taxon>
        <taxon>Orbiliaceae</taxon>
        <taxon>Orbilia</taxon>
    </lineage>
</organism>
<evidence type="ECO:0008006" key="6">
    <source>
        <dbReference type="Google" id="ProtNLM"/>
    </source>
</evidence>
<dbReference type="Proteomes" id="UP000297595">
    <property type="component" value="Unassembled WGS sequence"/>
</dbReference>